<keyword evidence="2" id="KW-1185">Reference proteome</keyword>
<sequence>MRKLLPVIGILLIAACFTSSCKKDYYKDGGLANPKYNGSMYQYLEKSNTGLLDTIAYIVQRAGLKEVLEKEDVTFFCPTDQSIYTAMNALNGYRNRYYKDSLTLDQVPPIIWKKFLERYIIEGKHVAKQFARVDPNNIYAYPGINYISRNGFILNIGLIYQDYGGVEAVGARILRVTDINIDPSNFLSNPWVLVASSDIQPTNGVLHVLKIIHTFGFRGDFTDAVEQALINQ</sequence>
<organism evidence="1 2">
    <name type="scientific">Chitinophaga silvatica</name>
    <dbReference type="NCBI Taxonomy" id="2282649"/>
    <lineage>
        <taxon>Bacteria</taxon>
        <taxon>Pseudomonadati</taxon>
        <taxon>Bacteroidota</taxon>
        <taxon>Chitinophagia</taxon>
        <taxon>Chitinophagales</taxon>
        <taxon>Chitinophagaceae</taxon>
        <taxon>Chitinophaga</taxon>
    </lineage>
</organism>
<dbReference type="InterPro" id="IPR036378">
    <property type="entry name" value="FAS1_dom_sf"/>
</dbReference>
<dbReference type="RefSeq" id="WP_116975073.1">
    <property type="nucleotide sequence ID" value="NZ_QPMM01000002.1"/>
</dbReference>
<evidence type="ECO:0000313" key="1">
    <source>
        <dbReference type="EMBL" id="RFS25079.1"/>
    </source>
</evidence>
<dbReference type="PROSITE" id="PS51257">
    <property type="entry name" value="PROKAR_LIPOPROTEIN"/>
    <property type="match status" value="1"/>
</dbReference>
<reference evidence="1 2" key="1">
    <citation type="submission" date="2018-07" db="EMBL/GenBank/DDBJ databases">
        <title>Chitinophaga K2CV101002-2 sp. nov., isolated from a monsoon evergreen broad-leaved forest soil.</title>
        <authorList>
            <person name="Lv Y."/>
        </authorList>
    </citation>
    <scope>NUCLEOTIDE SEQUENCE [LARGE SCALE GENOMIC DNA]</scope>
    <source>
        <strain evidence="1 2">GDMCC 1.1288</strain>
    </source>
</reference>
<dbReference type="Gene3D" id="2.30.180.10">
    <property type="entry name" value="FAS1 domain"/>
    <property type="match status" value="1"/>
</dbReference>
<evidence type="ECO:0000313" key="2">
    <source>
        <dbReference type="Proteomes" id="UP000260644"/>
    </source>
</evidence>
<dbReference type="OrthoDB" id="1097608at2"/>
<dbReference type="Proteomes" id="UP000260644">
    <property type="component" value="Unassembled WGS sequence"/>
</dbReference>
<protein>
    <submittedName>
        <fullName evidence="1">Uncharacterized protein</fullName>
    </submittedName>
</protein>
<dbReference type="AlphaFoldDB" id="A0A3E1YF19"/>
<name>A0A3E1YF19_9BACT</name>
<gene>
    <name evidence="1" type="ORF">DVR12_07800</name>
</gene>
<dbReference type="EMBL" id="QPMM01000002">
    <property type="protein sequence ID" value="RFS25079.1"/>
    <property type="molecule type" value="Genomic_DNA"/>
</dbReference>
<accession>A0A3E1YF19</accession>
<proteinExistence type="predicted"/>
<dbReference type="SUPFAM" id="SSF82153">
    <property type="entry name" value="FAS1 domain"/>
    <property type="match status" value="1"/>
</dbReference>
<comment type="caution">
    <text evidence="1">The sequence shown here is derived from an EMBL/GenBank/DDBJ whole genome shotgun (WGS) entry which is preliminary data.</text>
</comment>